<dbReference type="STRING" id="366533.SAMN05444339_10252"/>
<dbReference type="EMBL" id="FQUE01000002">
    <property type="protein sequence ID" value="SHE78392.1"/>
    <property type="molecule type" value="Genomic_DNA"/>
</dbReference>
<gene>
    <name evidence="2" type="ORF">SAMN05444339_10252</name>
</gene>
<protein>
    <recommendedName>
        <fullName evidence="4">GcrA cell cycle regulator</fullName>
    </recommendedName>
</protein>
<evidence type="ECO:0000313" key="2">
    <source>
        <dbReference type="EMBL" id="SHE78392.1"/>
    </source>
</evidence>
<name>A0A1M4WBQ0_LOKAT</name>
<evidence type="ECO:0008006" key="4">
    <source>
        <dbReference type="Google" id="ProtNLM"/>
    </source>
</evidence>
<evidence type="ECO:0000256" key="1">
    <source>
        <dbReference type="SAM" id="MobiDB-lite"/>
    </source>
</evidence>
<sequence>MAERKRVAVGAGKRLREDDKIVIRALWAHDWPTPLISKIINRPQPNIHMFSKRDNLPVRPRARVYDKSMALRGNDQDLLRLAERDSGLKIMQAGKCTGASAAKSPLPSCPAPYPEPLNSAPITAETPAPRPSIDAPHAASPVWTEARDNALRDTGGRYAQIGELAKKWGMPSSRCISRYHLVRAS</sequence>
<evidence type="ECO:0000313" key="3">
    <source>
        <dbReference type="Proteomes" id="UP000183987"/>
    </source>
</evidence>
<dbReference type="AlphaFoldDB" id="A0A1M4WBQ0"/>
<accession>A0A1M4WBQ0</accession>
<dbReference type="RefSeq" id="WP_072856214.1">
    <property type="nucleotide sequence ID" value="NZ_FQUE01000002.1"/>
</dbReference>
<feature type="region of interest" description="Disordered" evidence="1">
    <location>
        <begin position="113"/>
        <end position="141"/>
    </location>
</feature>
<organism evidence="2 3">
    <name type="scientific">Loktanella atrilutea</name>
    <dbReference type="NCBI Taxonomy" id="366533"/>
    <lineage>
        <taxon>Bacteria</taxon>
        <taxon>Pseudomonadati</taxon>
        <taxon>Pseudomonadota</taxon>
        <taxon>Alphaproteobacteria</taxon>
        <taxon>Rhodobacterales</taxon>
        <taxon>Roseobacteraceae</taxon>
        <taxon>Loktanella</taxon>
    </lineage>
</organism>
<proteinExistence type="predicted"/>
<dbReference type="Proteomes" id="UP000183987">
    <property type="component" value="Unassembled WGS sequence"/>
</dbReference>
<keyword evidence="3" id="KW-1185">Reference proteome</keyword>
<reference evidence="3" key="1">
    <citation type="submission" date="2016-11" db="EMBL/GenBank/DDBJ databases">
        <authorList>
            <person name="Varghese N."/>
            <person name="Submissions S."/>
        </authorList>
    </citation>
    <scope>NUCLEOTIDE SEQUENCE [LARGE SCALE GENOMIC DNA]</scope>
    <source>
        <strain evidence="3">DSM 29326</strain>
    </source>
</reference>